<dbReference type="PANTHER" id="PTHR46689:SF1">
    <property type="entry name" value="PHOD-LIKE PHOSPHATASE DOMAIN-CONTAINING PROTEIN"/>
    <property type="match status" value="1"/>
</dbReference>
<evidence type="ECO:0000259" key="1">
    <source>
        <dbReference type="Pfam" id="PF19050"/>
    </source>
</evidence>
<dbReference type="Gene3D" id="3.60.21.70">
    <property type="entry name" value="PhoD-like phosphatase"/>
    <property type="match status" value="1"/>
</dbReference>
<feature type="domain" description="PhoD-like phosphatase" evidence="1">
    <location>
        <begin position="116"/>
        <end position="339"/>
    </location>
</feature>
<dbReference type="PANTHER" id="PTHR46689">
    <property type="entry name" value="MEMBRANE PROTEIN, PUTATIVE-RELATED"/>
    <property type="match status" value="1"/>
</dbReference>
<dbReference type="InterPro" id="IPR043904">
    <property type="entry name" value="PhoD_2-like"/>
</dbReference>
<dbReference type="RefSeq" id="WP_311656572.1">
    <property type="nucleotide sequence ID" value="NZ_JAVRHY010000001.1"/>
</dbReference>
<dbReference type="InterPro" id="IPR038607">
    <property type="entry name" value="PhoD-like_sf"/>
</dbReference>
<accession>A0ABU3B4B7</accession>
<proteinExistence type="predicted"/>
<dbReference type="Pfam" id="PF19050">
    <property type="entry name" value="PhoD_2"/>
    <property type="match status" value="1"/>
</dbReference>
<evidence type="ECO:0000313" key="2">
    <source>
        <dbReference type="EMBL" id="MDT0617013.1"/>
    </source>
</evidence>
<sequence length="488" mass="54342">MSRPLTNTVDIPVADTTVGPLLLLRAADRDFISLAAVVITPVDARPARLRAPLRSVKPLALARLAGVAIWRFDFRLSARPDAGYYYGDHWYPVRADLTGDLDLAFVACNGREQGDTRRDLSERNALWRHLAAVNRVSPLHLLLHGGDQLYADELLSLDPVLRAWADLDAPLPADDEIPADLDRQMLAYMVRRYCDLYRQPGIAALITRVPSLMMWDDHDICDGWGSLPVERLDHPVGRLVFSVARRAFCLFQLGVDPDQPLPGPMWDAGGDHVGWGVALPGVDIVAPDLRSQRRPDRVLAPSGWQALTRSLTATTAERVLVISSVPGLGPRLSGVETLLGLWPGSQKYEDDLRDQWQSRAHREEWRWFLEALLAVHERDDQRVTLLSGEIHLATRGELAASTVPLHQLVASGIAHPPPPTGYARALGALARLGSSPLPGHPIRMRPLPGQRRIYCNQRNYLLLRRRERAWSACWQLEYDGPSPLLGLD</sequence>
<gene>
    <name evidence="2" type="ORF">RM531_00855</name>
</gene>
<keyword evidence="3" id="KW-1185">Reference proteome</keyword>
<dbReference type="Proteomes" id="UP001259982">
    <property type="component" value="Unassembled WGS sequence"/>
</dbReference>
<organism evidence="2 3">
    <name type="scientific">Spectribacter acetivorans</name>
    <dbReference type="NCBI Taxonomy" id="3075603"/>
    <lineage>
        <taxon>Bacteria</taxon>
        <taxon>Pseudomonadati</taxon>
        <taxon>Pseudomonadota</taxon>
        <taxon>Gammaproteobacteria</taxon>
        <taxon>Salinisphaerales</taxon>
        <taxon>Salinisphaeraceae</taxon>
        <taxon>Spectribacter</taxon>
    </lineage>
</organism>
<comment type="caution">
    <text evidence="2">The sequence shown here is derived from an EMBL/GenBank/DDBJ whole genome shotgun (WGS) entry which is preliminary data.</text>
</comment>
<name>A0ABU3B4B7_9GAMM</name>
<dbReference type="EMBL" id="JAVRHY010000001">
    <property type="protein sequence ID" value="MDT0617013.1"/>
    <property type="molecule type" value="Genomic_DNA"/>
</dbReference>
<evidence type="ECO:0000313" key="3">
    <source>
        <dbReference type="Proteomes" id="UP001259982"/>
    </source>
</evidence>
<protein>
    <recommendedName>
        <fullName evidence="1">PhoD-like phosphatase domain-containing protein</fullName>
    </recommendedName>
</protein>
<reference evidence="2 3" key="1">
    <citation type="submission" date="2023-09" db="EMBL/GenBank/DDBJ databases">
        <authorList>
            <person name="Rey-Velasco X."/>
        </authorList>
    </citation>
    <scope>NUCLEOTIDE SEQUENCE [LARGE SCALE GENOMIC DNA]</scope>
    <source>
        <strain evidence="2 3">P385</strain>
    </source>
</reference>